<evidence type="ECO:0000259" key="2">
    <source>
        <dbReference type="PROSITE" id="PS50931"/>
    </source>
</evidence>
<feature type="domain" description="HTH lysR-type" evidence="2">
    <location>
        <begin position="5"/>
        <end position="62"/>
    </location>
</feature>
<dbReference type="Proteomes" id="UP000516105">
    <property type="component" value="Chromosome"/>
</dbReference>
<protein>
    <submittedName>
        <fullName evidence="3">LysR family transcriptional regulator</fullName>
    </submittedName>
</protein>
<sequence length="96" mass="10341">MQTKMTYSDLVPVLAIGRAGSLAGAARDLNVDHSTIFRRLAAIEQRLGVRLFDRSRTGYKPTSAGQAMLELAARFEADIVELELGLVGQDARPAGP</sequence>
<dbReference type="InterPro" id="IPR036390">
    <property type="entry name" value="WH_DNA-bd_sf"/>
</dbReference>
<dbReference type="InterPro" id="IPR000847">
    <property type="entry name" value="LysR_HTH_N"/>
</dbReference>
<comment type="similarity">
    <text evidence="1">Belongs to the LysR transcriptional regulatory family.</text>
</comment>
<dbReference type="PROSITE" id="PS50931">
    <property type="entry name" value="HTH_LYSR"/>
    <property type="match status" value="1"/>
</dbReference>
<name>A0ABX6T7D7_9SPHN</name>
<dbReference type="EMBL" id="CP060782">
    <property type="protein sequence ID" value="QNP45772.1"/>
    <property type="molecule type" value="Genomic_DNA"/>
</dbReference>
<dbReference type="InterPro" id="IPR058163">
    <property type="entry name" value="LysR-type_TF_proteobact-type"/>
</dbReference>
<dbReference type="Pfam" id="PF00126">
    <property type="entry name" value="HTH_1"/>
    <property type="match status" value="1"/>
</dbReference>
<reference evidence="3 4" key="1">
    <citation type="submission" date="2020-08" db="EMBL/GenBank/DDBJ databases">
        <title>Genome sequence of Sphingomonas sediminicola KACC 15039T.</title>
        <authorList>
            <person name="Hyun D.-W."/>
            <person name="Bae J.-W."/>
        </authorList>
    </citation>
    <scope>NUCLEOTIDE SEQUENCE [LARGE SCALE GENOMIC DNA]</scope>
    <source>
        <strain evidence="3 4">KACC 15039</strain>
    </source>
</reference>
<gene>
    <name evidence="3" type="ORF">H9L14_00060</name>
</gene>
<dbReference type="Gene3D" id="1.10.10.10">
    <property type="entry name" value="Winged helix-like DNA-binding domain superfamily/Winged helix DNA-binding domain"/>
    <property type="match status" value="1"/>
</dbReference>
<evidence type="ECO:0000313" key="4">
    <source>
        <dbReference type="Proteomes" id="UP000516105"/>
    </source>
</evidence>
<accession>A0ABX6T7D7</accession>
<dbReference type="PANTHER" id="PTHR30537">
    <property type="entry name" value="HTH-TYPE TRANSCRIPTIONAL REGULATOR"/>
    <property type="match status" value="1"/>
</dbReference>
<evidence type="ECO:0000256" key="1">
    <source>
        <dbReference type="ARBA" id="ARBA00009437"/>
    </source>
</evidence>
<evidence type="ECO:0000313" key="3">
    <source>
        <dbReference type="EMBL" id="QNP45772.1"/>
    </source>
</evidence>
<dbReference type="SUPFAM" id="SSF46785">
    <property type="entry name" value="Winged helix' DNA-binding domain"/>
    <property type="match status" value="1"/>
</dbReference>
<proteinExistence type="inferred from homology"/>
<organism evidence="3 4">
    <name type="scientific">Sphingomonas sediminicola</name>
    <dbReference type="NCBI Taxonomy" id="386874"/>
    <lineage>
        <taxon>Bacteria</taxon>
        <taxon>Pseudomonadati</taxon>
        <taxon>Pseudomonadota</taxon>
        <taxon>Alphaproteobacteria</taxon>
        <taxon>Sphingomonadales</taxon>
        <taxon>Sphingomonadaceae</taxon>
        <taxon>Sphingomonas</taxon>
    </lineage>
</organism>
<keyword evidence="4" id="KW-1185">Reference proteome</keyword>
<dbReference type="PANTHER" id="PTHR30537:SF3">
    <property type="entry name" value="TRANSCRIPTIONAL REGULATORY PROTEIN"/>
    <property type="match status" value="1"/>
</dbReference>
<dbReference type="InterPro" id="IPR036388">
    <property type="entry name" value="WH-like_DNA-bd_sf"/>
</dbReference>